<sequence length="249" mass="26744">MHRFKNRSVLGAVCIILSLIICFGVAPLLNRAASDTTQIIRITKDVAKGSIIQSEQVETVEVGKLHLPEAVLKATETVVGQYAAVDLKSGDYLLPAKLSADPLDAYLNRLDGHKQALSVTIKSLAAGLSGKLQPGDIVTLIASDYGEMRTTTMPPELQYVEVLAVTASSGLDAQTGTNVTAEDDEENELPSTLTLHVQPQQAQLLADLENKAKLHTSLVYRGDPATAKAFTDKQDAYFTAQQKKGEANE</sequence>
<accession>A0A974PC99</accession>
<dbReference type="NCBIfam" id="TIGR03177">
    <property type="entry name" value="pilus_cpaB"/>
    <property type="match status" value="1"/>
</dbReference>
<evidence type="ECO:0000313" key="3">
    <source>
        <dbReference type="Proteomes" id="UP000595841"/>
    </source>
</evidence>
<dbReference type="Pfam" id="PF08666">
    <property type="entry name" value="SAF"/>
    <property type="match status" value="1"/>
</dbReference>
<dbReference type="KEGG" id="pson:JI735_00070"/>
<dbReference type="RefSeq" id="WP_039833721.1">
    <property type="nucleotide sequence ID" value="NZ_CP068595.1"/>
</dbReference>
<dbReference type="Proteomes" id="UP000595841">
    <property type="component" value="Chromosome"/>
</dbReference>
<feature type="domain" description="SAF" evidence="1">
    <location>
        <begin position="37"/>
        <end position="99"/>
    </location>
</feature>
<evidence type="ECO:0000259" key="1">
    <source>
        <dbReference type="SMART" id="SM00858"/>
    </source>
</evidence>
<dbReference type="AlphaFoldDB" id="A0A974PC99"/>
<name>A0A974PC99_9BACL</name>
<protein>
    <submittedName>
        <fullName evidence="2">Flp pilus assembly protein CpaB</fullName>
    </submittedName>
</protein>
<proteinExistence type="predicted"/>
<dbReference type="InterPro" id="IPR017592">
    <property type="entry name" value="Pilus_assmbl_Flp-typ_CpaB"/>
</dbReference>
<dbReference type="EMBL" id="CP068595">
    <property type="protein sequence ID" value="QQZ61259.1"/>
    <property type="molecule type" value="Genomic_DNA"/>
</dbReference>
<gene>
    <name evidence="2" type="primary">cpaB</name>
    <name evidence="2" type="ORF">JI735_00070</name>
</gene>
<reference evidence="2 3" key="1">
    <citation type="submission" date="2021-01" db="EMBL/GenBank/DDBJ databases">
        <title>Whole genome sequence of Paenibacillus sonchi LMG 24727 for comparative genomics.</title>
        <authorList>
            <person name="Lee G."/>
            <person name="Kim M.-J."/>
            <person name="Lim K."/>
            <person name="Shin J.-H."/>
        </authorList>
    </citation>
    <scope>NUCLEOTIDE SEQUENCE [LARGE SCALE GENOMIC DNA]</scope>
    <source>
        <strain evidence="2 3">LMG 24727</strain>
    </source>
</reference>
<dbReference type="SMART" id="SM00858">
    <property type="entry name" value="SAF"/>
    <property type="match status" value="1"/>
</dbReference>
<organism evidence="2 3">
    <name type="scientific">Paenibacillus sonchi</name>
    <dbReference type="NCBI Taxonomy" id="373687"/>
    <lineage>
        <taxon>Bacteria</taxon>
        <taxon>Bacillati</taxon>
        <taxon>Bacillota</taxon>
        <taxon>Bacilli</taxon>
        <taxon>Bacillales</taxon>
        <taxon>Paenibacillaceae</taxon>
        <taxon>Paenibacillus</taxon>
        <taxon>Paenibacillus sonchi group</taxon>
    </lineage>
</organism>
<evidence type="ECO:0000313" key="2">
    <source>
        <dbReference type="EMBL" id="QQZ61259.1"/>
    </source>
</evidence>
<dbReference type="InterPro" id="IPR031571">
    <property type="entry name" value="RcpC_dom"/>
</dbReference>
<keyword evidence="3" id="KW-1185">Reference proteome</keyword>
<dbReference type="InterPro" id="IPR013974">
    <property type="entry name" value="SAF"/>
</dbReference>
<dbReference type="Pfam" id="PF16976">
    <property type="entry name" value="RcpC"/>
    <property type="match status" value="1"/>
</dbReference>